<dbReference type="AlphaFoldDB" id="A0A0F7ZI39"/>
<accession>A0A0F7ZI39</accession>
<evidence type="ECO:0000256" key="3">
    <source>
        <dbReference type="ARBA" id="ARBA00022989"/>
    </source>
</evidence>
<evidence type="ECO:0000256" key="5">
    <source>
        <dbReference type="ARBA" id="ARBA00038359"/>
    </source>
</evidence>
<name>A0A0F7ZI39_9HYPO</name>
<dbReference type="Pfam" id="PF20684">
    <property type="entry name" value="Fung_rhodopsin"/>
    <property type="match status" value="1"/>
</dbReference>
<dbReference type="InterPro" id="IPR049326">
    <property type="entry name" value="Rhodopsin_dom_fungi"/>
</dbReference>
<feature type="transmembrane region" description="Helical" evidence="6">
    <location>
        <begin position="69"/>
        <end position="88"/>
    </location>
</feature>
<evidence type="ECO:0000259" key="7">
    <source>
        <dbReference type="Pfam" id="PF20684"/>
    </source>
</evidence>
<comment type="subcellular location">
    <subcellularLocation>
        <location evidence="1">Membrane</location>
        <topology evidence="1">Multi-pass membrane protein</topology>
    </subcellularLocation>
</comment>
<proteinExistence type="inferred from homology"/>
<reference evidence="8 9" key="1">
    <citation type="journal article" date="2014" name="Genome Biol. Evol.">
        <title>Comparative genomics and transcriptomics analyses reveal divergent lifestyle features of nematode endoparasitic fungus Hirsutella minnesotensis.</title>
        <authorList>
            <person name="Lai Y."/>
            <person name="Liu K."/>
            <person name="Zhang X."/>
            <person name="Zhang X."/>
            <person name="Li K."/>
            <person name="Wang N."/>
            <person name="Shu C."/>
            <person name="Wu Y."/>
            <person name="Wang C."/>
            <person name="Bushley K.E."/>
            <person name="Xiang M."/>
            <person name="Liu X."/>
        </authorList>
    </citation>
    <scope>NUCLEOTIDE SEQUENCE [LARGE SCALE GENOMIC DNA]</scope>
    <source>
        <strain evidence="8 9">3608</strain>
    </source>
</reference>
<comment type="similarity">
    <text evidence="5">Belongs to the SAT4 family.</text>
</comment>
<organism evidence="8 9">
    <name type="scientific">Hirsutella minnesotensis 3608</name>
    <dbReference type="NCBI Taxonomy" id="1043627"/>
    <lineage>
        <taxon>Eukaryota</taxon>
        <taxon>Fungi</taxon>
        <taxon>Dikarya</taxon>
        <taxon>Ascomycota</taxon>
        <taxon>Pezizomycotina</taxon>
        <taxon>Sordariomycetes</taxon>
        <taxon>Hypocreomycetidae</taxon>
        <taxon>Hypocreales</taxon>
        <taxon>Ophiocordycipitaceae</taxon>
        <taxon>Hirsutella</taxon>
    </lineage>
</organism>
<dbReference type="EMBL" id="KQ030535">
    <property type="protein sequence ID" value="KJZ73396.1"/>
    <property type="molecule type" value="Genomic_DNA"/>
</dbReference>
<feature type="transmembrane region" description="Helical" evidence="6">
    <location>
        <begin position="30"/>
        <end position="48"/>
    </location>
</feature>
<evidence type="ECO:0000256" key="1">
    <source>
        <dbReference type="ARBA" id="ARBA00004141"/>
    </source>
</evidence>
<dbReference type="OrthoDB" id="5283415at2759"/>
<evidence type="ECO:0000256" key="6">
    <source>
        <dbReference type="SAM" id="Phobius"/>
    </source>
</evidence>
<dbReference type="PANTHER" id="PTHR33048:SF47">
    <property type="entry name" value="INTEGRAL MEMBRANE PROTEIN-RELATED"/>
    <property type="match status" value="1"/>
</dbReference>
<dbReference type="PANTHER" id="PTHR33048">
    <property type="entry name" value="PTH11-LIKE INTEGRAL MEMBRANE PROTEIN (AFU_ORTHOLOGUE AFUA_5G11245)"/>
    <property type="match status" value="1"/>
</dbReference>
<feature type="transmembrane region" description="Helical" evidence="6">
    <location>
        <begin position="234"/>
        <end position="258"/>
    </location>
</feature>
<feature type="transmembrane region" description="Helical" evidence="6">
    <location>
        <begin position="270"/>
        <end position="295"/>
    </location>
</feature>
<evidence type="ECO:0000313" key="8">
    <source>
        <dbReference type="EMBL" id="KJZ73396.1"/>
    </source>
</evidence>
<feature type="domain" description="Rhodopsin" evidence="7">
    <location>
        <begin position="50"/>
        <end position="300"/>
    </location>
</feature>
<evidence type="ECO:0000313" key="9">
    <source>
        <dbReference type="Proteomes" id="UP000054481"/>
    </source>
</evidence>
<sequence length="346" mass="38071">MGDPGVDEAMASGRVPPVLTAYDLERNQDLSGIVGISVVAALASLVVICRLASRKFLLKRFGLGLDDGVVLASFITFIPFVALCLALIRMGAGRTIPYIDFVVGETEMEHIQILDSVTHLIYSTTLWLCRLSGLAFYYRICALHREFVIAIAVILVVLTSGYLVQMCLIIFHCNPITLLWVPYDEFGMPLDGNCLMWYVVYGTVSGISLFSDLLLFGLPVAMLKILDMPRKRKIQLACILLPGFAVIAISSARVAVVVKYGFEEFVTFDFAFIKLLIVEVAEVGSTLIALSIPGVKPLVDKFILRKDIYADTDSSRGPSNRGSIGSFSSSIRGLKQFERYDTQESV</sequence>
<protein>
    <recommendedName>
        <fullName evidence="7">Rhodopsin domain-containing protein</fullName>
    </recommendedName>
</protein>
<dbReference type="Proteomes" id="UP000054481">
    <property type="component" value="Unassembled WGS sequence"/>
</dbReference>
<feature type="transmembrane region" description="Helical" evidence="6">
    <location>
        <begin position="147"/>
        <end position="171"/>
    </location>
</feature>
<evidence type="ECO:0000256" key="2">
    <source>
        <dbReference type="ARBA" id="ARBA00022692"/>
    </source>
</evidence>
<gene>
    <name evidence="8" type="ORF">HIM_07190</name>
</gene>
<keyword evidence="2 6" id="KW-0812">Transmembrane</keyword>
<dbReference type="GO" id="GO:0016020">
    <property type="term" value="C:membrane"/>
    <property type="evidence" value="ECO:0007669"/>
    <property type="project" value="UniProtKB-SubCell"/>
</dbReference>
<keyword evidence="3 6" id="KW-1133">Transmembrane helix</keyword>
<dbReference type="InterPro" id="IPR052337">
    <property type="entry name" value="SAT4-like"/>
</dbReference>
<keyword evidence="9" id="KW-1185">Reference proteome</keyword>
<keyword evidence="4 6" id="KW-0472">Membrane</keyword>
<feature type="transmembrane region" description="Helical" evidence="6">
    <location>
        <begin position="195"/>
        <end position="222"/>
    </location>
</feature>
<feature type="transmembrane region" description="Helical" evidence="6">
    <location>
        <begin position="120"/>
        <end position="140"/>
    </location>
</feature>
<evidence type="ECO:0000256" key="4">
    <source>
        <dbReference type="ARBA" id="ARBA00023136"/>
    </source>
</evidence>